<organism evidence="1 2">
    <name type="scientific">Thermoanaerobacter thermohydrosulfuricus</name>
    <name type="common">Clostridium thermohydrosulfuricum</name>
    <dbReference type="NCBI Taxonomy" id="1516"/>
    <lineage>
        <taxon>Bacteria</taxon>
        <taxon>Bacillati</taxon>
        <taxon>Bacillota</taxon>
        <taxon>Clostridia</taxon>
        <taxon>Thermoanaerobacterales</taxon>
        <taxon>Thermoanaerobacteraceae</taxon>
        <taxon>Thermoanaerobacter</taxon>
    </lineage>
</organism>
<dbReference type="Proteomes" id="UP000183404">
    <property type="component" value="Unassembled WGS sequence"/>
</dbReference>
<reference evidence="1 2" key="1">
    <citation type="submission" date="2016-10" db="EMBL/GenBank/DDBJ databases">
        <authorList>
            <person name="de Groot N.N."/>
        </authorList>
    </citation>
    <scope>NUCLEOTIDE SEQUENCE [LARGE SCALE GENOMIC DNA]</scope>
    <source>
        <strain evidence="1 2">DSM 569</strain>
    </source>
</reference>
<dbReference type="AlphaFoldDB" id="A0A1G7VQN3"/>
<name>A0A1G7VQN3_THETY</name>
<dbReference type="EMBL" id="FNBS01000099">
    <property type="protein sequence ID" value="SDG61729.1"/>
    <property type="molecule type" value="Genomic_DNA"/>
</dbReference>
<gene>
    <name evidence="1" type="ORF">SAMN04244560_02647</name>
</gene>
<protein>
    <submittedName>
        <fullName evidence="1">Uncharacterized protein</fullName>
    </submittedName>
</protein>
<accession>A0A1G7VQN3</accession>
<sequence>MRGVSARPKNAPNIYGVQGMHKFSLEKIQEARQRLYKSRSDGNEKYYRHLFINQFEMLSWQYARFLQQDYSNNTTLNATWSKTEDEEIKRIGYEASFKRKYELQPRIDEITNN</sequence>
<proteinExistence type="predicted"/>
<evidence type="ECO:0000313" key="1">
    <source>
        <dbReference type="EMBL" id="SDG61729.1"/>
    </source>
</evidence>
<evidence type="ECO:0000313" key="2">
    <source>
        <dbReference type="Proteomes" id="UP000183404"/>
    </source>
</evidence>